<organism evidence="1">
    <name type="scientific">marine metagenome</name>
    <dbReference type="NCBI Taxonomy" id="408172"/>
    <lineage>
        <taxon>unclassified sequences</taxon>
        <taxon>metagenomes</taxon>
        <taxon>ecological metagenomes</taxon>
    </lineage>
</organism>
<accession>A0A382DPB6</accession>
<evidence type="ECO:0000313" key="1">
    <source>
        <dbReference type="EMBL" id="SVB39824.1"/>
    </source>
</evidence>
<proteinExistence type="predicted"/>
<protein>
    <submittedName>
        <fullName evidence="1">Uncharacterized protein</fullName>
    </submittedName>
</protein>
<sequence>IADGDIMDVRTKVSSAFIQGKRIDLNDRHKMLYSKYRKKYIQKEILKESISE</sequence>
<gene>
    <name evidence="1" type="ORF">METZ01_LOCUS192678</name>
</gene>
<dbReference type="EMBL" id="UINC01040236">
    <property type="protein sequence ID" value="SVB39824.1"/>
    <property type="molecule type" value="Genomic_DNA"/>
</dbReference>
<dbReference type="AlphaFoldDB" id="A0A382DPB6"/>
<name>A0A382DPB6_9ZZZZ</name>
<reference evidence="1" key="1">
    <citation type="submission" date="2018-05" db="EMBL/GenBank/DDBJ databases">
        <authorList>
            <person name="Lanie J.A."/>
            <person name="Ng W.-L."/>
            <person name="Kazmierczak K.M."/>
            <person name="Andrzejewski T.M."/>
            <person name="Davidsen T.M."/>
            <person name="Wayne K.J."/>
            <person name="Tettelin H."/>
            <person name="Glass J.I."/>
            <person name="Rusch D."/>
            <person name="Podicherti R."/>
            <person name="Tsui H.-C.T."/>
            <person name="Winkler M.E."/>
        </authorList>
    </citation>
    <scope>NUCLEOTIDE SEQUENCE</scope>
</reference>
<feature type="non-terminal residue" evidence="1">
    <location>
        <position position="1"/>
    </location>
</feature>